<dbReference type="Proteomes" id="UP000280197">
    <property type="component" value="Chromosome"/>
</dbReference>
<dbReference type="AlphaFoldDB" id="A0A3Q9C134"/>
<name>A0A3Q9C134_9ACTN</name>
<dbReference type="EMBL" id="CP034463">
    <property type="protein sequence ID" value="AZP19316.1"/>
    <property type="molecule type" value="Genomic_DNA"/>
</dbReference>
<keyword evidence="2" id="KW-1185">Reference proteome</keyword>
<dbReference type="KEGG" id="saqu:EJC51_26535"/>
<gene>
    <name evidence="1" type="ORF">EJC51_26535</name>
</gene>
<proteinExistence type="predicted"/>
<dbReference type="Pfam" id="PF19564">
    <property type="entry name" value="DUF6086"/>
    <property type="match status" value="1"/>
</dbReference>
<sequence length="138" mass="15327">MSQYFDVGDETLWNPSNGAARLFLRHVRLYEEELGVPSGFGPMENDECEIDPAAFATYVDALLDLHDRTRHSIIDALSEGFVATVLVLAGRAGIEPRRPAPTDRLTGLTDVQVPVPDAQDRAVRLRERADLLRRGMPV</sequence>
<dbReference type="RefSeq" id="WP_126273385.1">
    <property type="nucleotide sequence ID" value="NZ_CP034463.1"/>
</dbReference>
<protein>
    <submittedName>
        <fullName evidence="1">Uncharacterized protein</fullName>
    </submittedName>
</protein>
<accession>A0A3Q9C134</accession>
<evidence type="ECO:0000313" key="1">
    <source>
        <dbReference type="EMBL" id="AZP19316.1"/>
    </source>
</evidence>
<evidence type="ECO:0000313" key="2">
    <source>
        <dbReference type="Proteomes" id="UP000280197"/>
    </source>
</evidence>
<reference evidence="1 2" key="1">
    <citation type="submission" date="2018-12" db="EMBL/GenBank/DDBJ databases">
        <authorList>
            <person name="Li K."/>
        </authorList>
    </citation>
    <scope>NUCLEOTIDE SEQUENCE [LARGE SCALE GENOMIC DNA]</scope>
    <source>
        <strain evidence="2">CR22</strain>
    </source>
</reference>
<organism evidence="1 2">
    <name type="scientific">Streptomyces aquilus</name>
    <dbReference type="NCBI Taxonomy" id="2548456"/>
    <lineage>
        <taxon>Bacteria</taxon>
        <taxon>Bacillati</taxon>
        <taxon>Actinomycetota</taxon>
        <taxon>Actinomycetes</taxon>
        <taxon>Kitasatosporales</taxon>
        <taxon>Streptomycetaceae</taxon>
        <taxon>Streptomyces</taxon>
    </lineage>
</organism>
<dbReference type="InterPro" id="IPR045732">
    <property type="entry name" value="DUF6086"/>
</dbReference>